<protein>
    <submittedName>
        <fullName evidence="1">Uncharacterized protein</fullName>
    </submittedName>
</protein>
<dbReference type="EMBL" id="ML122325">
    <property type="protein sequence ID" value="RPD53280.1"/>
    <property type="molecule type" value="Genomic_DNA"/>
</dbReference>
<keyword evidence="2" id="KW-1185">Reference proteome</keyword>
<accession>A0A5C2RQ51</accession>
<sequence>MLHRPGSACTGLPELTFLCVAWKVILDPISLSAARYTVDLSEDLLVITLPGDARNECVISLRRADILSNRAPSSDTTSSRYLVIATHIRSLLRLFFGRYVAPSGTVPSHTRRMQTVSSFSPIWWLGEIIKRHGTAMTSFIGTLRWKCT</sequence>
<reference evidence="1" key="1">
    <citation type="journal article" date="2018" name="Genome Biol. Evol.">
        <title>Genomics and development of Lentinus tigrinus, a white-rot wood-decaying mushroom with dimorphic fruiting bodies.</title>
        <authorList>
            <person name="Wu B."/>
            <person name="Xu Z."/>
            <person name="Knudson A."/>
            <person name="Carlson A."/>
            <person name="Chen N."/>
            <person name="Kovaka S."/>
            <person name="LaButti K."/>
            <person name="Lipzen A."/>
            <person name="Pennachio C."/>
            <person name="Riley R."/>
            <person name="Schakwitz W."/>
            <person name="Umezawa K."/>
            <person name="Ohm R.A."/>
            <person name="Grigoriev I.V."/>
            <person name="Nagy L.G."/>
            <person name="Gibbons J."/>
            <person name="Hibbett D."/>
        </authorList>
    </citation>
    <scope>NUCLEOTIDE SEQUENCE [LARGE SCALE GENOMIC DNA]</scope>
    <source>
        <strain evidence="1">ALCF2SS1-6</strain>
    </source>
</reference>
<dbReference type="AlphaFoldDB" id="A0A5C2RQ51"/>
<dbReference type="Proteomes" id="UP000313359">
    <property type="component" value="Unassembled WGS sequence"/>
</dbReference>
<evidence type="ECO:0000313" key="2">
    <source>
        <dbReference type="Proteomes" id="UP000313359"/>
    </source>
</evidence>
<gene>
    <name evidence="1" type="ORF">L227DRAFT_403017</name>
</gene>
<name>A0A5C2RQ51_9APHY</name>
<evidence type="ECO:0000313" key="1">
    <source>
        <dbReference type="EMBL" id="RPD53280.1"/>
    </source>
</evidence>
<organism evidence="1 2">
    <name type="scientific">Lentinus tigrinus ALCF2SS1-6</name>
    <dbReference type="NCBI Taxonomy" id="1328759"/>
    <lineage>
        <taxon>Eukaryota</taxon>
        <taxon>Fungi</taxon>
        <taxon>Dikarya</taxon>
        <taxon>Basidiomycota</taxon>
        <taxon>Agaricomycotina</taxon>
        <taxon>Agaricomycetes</taxon>
        <taxon>Polyporales</taxon>
        <taxon>Polyporaceae</taxon>
        <taxon>Lentinus</taxon>
    </lineage>
</organism>
<proteinExistence type="predicted"/>
<dbReference type="OrthoDB" id="2731172at2759"/>